<reference evidence="2" key="1">
    <citation type="submission" date="2021-01" db="EMBL/GenBank/DDBJ databases">
        <authorList>
            <person name="Zahm M."/>
            <person name="Roques C."/>
            <person name="Cabau C."/>
            <person name="Klopp C."/>
            <person name="Donnadieu C."/>
            <person name="Jouanno E."/>
            <person name="Lampietro C."/>
            <person name="Louis A."/>
            <person name="Herpin A."/>
            <person name="Echchiki A."/>
            <person name="Berthelot C."/>
            <person name="Parey E."/>
            <person name="Roest-Crollius H."/>
            <person name="Braasch I."/>
            <person name="Postlethwait J."/>
            <person name="Bobe J."/>
            <person name="Montfort J."/>
            <person name="Bouchez O."/>
            <person name="Begum T."/>
            <person name="Mejri S."/>
            <person name="Adams A."/>
            <person name="Chen W.-J."/>
            <person name="Guiguen Y."/>
        </authorList>
    </citation>
    <scope>NUCLEOTIDE SEQUENCE</scope>
    <source>
        <tissue evidence="2">Blood</tissue>
    </source>
</reference>
<keyword evidence="3" id="KW-1185">Reference proteome</keyword>
<evidence type="ECO:0000313" key="3">
    <source>
        <dbReference type="Proteomes" id="UP000829720"/>
    </source>
</evidence>
<dbReference type="EMBL" id="JAERUA010000001">
    <property type="protein sequence ID" value="KAI1905261.1"/>
    <property type="molecule type" value="Genomic_DNA"/>
</dbReference>
<feature type="region of interest" description="Disordered" evidence="1">
    <location>
        <begin position="70"/>
        <end position="104"/>
    </location>
</feature>
<dbReference type="AlphaFoldDB" id="A0A8T3E720"/>
<proteinExistence type="predicted"/>
<dbReference type="PANTHER" id="PTHR31020">
    <property type="entry name" value="TRANSMEMBRANE PROTEIN 174"/>
    <property type="match status" value="1"/>
</dbReference>
<gene>
    <name evidence="2" type="ORF">AGOR_G00014290</name>
</gene>
<dbReference type="Proteomes" id="UP000829720">
    <property type="component" value="Unassembled WGS sequence"/>
</dbReference>
<dbReference type="PANTHER" id="PTHR31020:SF1">
    <property type="entry name" value="TRANSMEMBRANE PROTEIN 174"/>
    <property type="match status" value="1"/>
</dbReference>
<accession>A0A8T3E720</accession>
<dbReference type="Pfam" id="PF15029">
    <property type="entry name" value="TMEM174"/>
    <property type="match status" value="1"/>
</dbReference>
<evidence type="ECO:0000256" key="1">
    <source>
        <dbReference type="SAM" id="MobiDB-lite"/>
    </source>
</evidence>
<dbReference type="OrthoDB" id="9931655at2759"/>
<sequence length="131" mass="13915">MDAAARPHPFVGINQPITFHGATVVQYIPPSYASVTRDGGAAISTQPRDIMPGVSAMTCPPQYGSLFPLDNPSFTGDDHSTPRLAMDNGNCRSHEDEERPTGKETAVETLAVSAPPSYDDIFPLPLSDGST</sequence>
<protein>
    <submittedName>
        <fullName evidence="2">Uncharacterized protein</fullName>
    </submittedName>
</protein>
<dbReference type="InterPro" id="IPR027835">
    <property type="entry name" value="TMEM174"/>
</dbReference>
<comment type="caution">
    <text evidence="2">The sequence shown here is derived from an EMBL/GenBank/DDBJ whole genome shotgun (WGS) entry which is preliminary data.</text>
</comment>
<name>A0A8T3E720_9TELE</name>
<evidence type="ECO:0000313" key="2">
    <source>
        <dbReference type="EMBL" id="KAI1905261.1"/>
    </source>
</evidence>
<organism evidence="2 3">
    <name type="scientific">Albula goreensis</name>
    <dbReference type="NCBI Taxonomy" id="1534307"/>
    <lineage>
        <taxon>Eukaryota</taxon>
        <taxon>Metazoa</taxon>
        <taxon>Chordata</taxon>
        <taxon>Craniata</taxon>
        <taxon>Vertebrata</taxon>
        <taxon>Euteleostomi</taxon>
        <taxon>Actinopterygii</taxon>
        <taxon>Neopterygii</taxon>
        <taxon>Teleostei</taxon>
        <taxon>Albuliformes</taxon>
        <taxon>Albulidae</taxon>
        <taxon>Albula</taxon>
    </lineage>
</organism>
<feature type="compositionally biased region" description="Basic and acidic residues" evidence="1">
    <location>
        <begin position="92"/>
        <end position="104"/>
    </location>
</feature>